<organism evidence="2">
    <name type="scientific">Arundo donax</name>
    <name type="common">Giant reed</name>
    <name type="synonym">Donax arundinaceus</name>
    <dbReference type="NCBI Taxonomy" id="35708"/>
    <lineage>
        <taxon>Eukaryota</taxon>
        <taxon>Viridiplantae</taxon>
        <taxon>Streptophyta</taxon>
        <taxon>Embryophyta</taxon>
        <taxon>Tracheophyta</taxon>
        <taxon>Spermatophyta</taxon>
        <taxon>Magnoliopsida</taxon>
        <taxon>Liliopsida</taxon>
        <taxon>Poales</taxon>
        <taxon>Poaceae</taxon>
        <taxon>PACMAD clade</taxon>
        <taxon>Arundinoideae</taxon>
        <taxon>Arundineae</taxon>
        <taxon>Arundo</taxon>
    </lineage>
</organism>
<keyword evidence="1" id="KW-0472">Membrane</keyword>
<dbReference type="EMBL" id="GBRH01159910">
    <property type="protein sequence ID" value="JAE37986.1"/>
    <property type="molecule type" value="Transcribed_RNA"/>
</dbReference>
<proteinExistence type="predicted"/>
<dbReference type="AlphaFoldDB" id="A0A0A9HSX9"/>
<reference evidence="2" key="1">
    <citation type="submission" date="2014-09" db="EMBL/GenBank/DDBJ databases">
        <authorList>
            <person name="Magalhaes I.L.F."/>
            <person name="Oliveira U."/>
            <person name="Santos F.R."/>
            <person name="Vidigal T.H.D.A."/>
            <person name="Brescovit A.D."/>
            <person name="Santos A.J."/>
        </authorList>
    </citation>
    <scope>NUCLEOTIDE SEQUENCE</scope>
    <source>
        <tissue evidence="2">Shoot tissue taken approximately 20 cm above the soil surface</tissue>
    </source>
</reference>
<accession>A0A0A9HSX9</accession>
<name>A0A0A9HSX9_ARUDO</name>
<feature type="transmembrane region" description="Helical" evidence="1">
    <location>
        <begin position="21"/>
        <end position="41"/>
    </location>
</feature>
<protein>
    <submittedName>
        <fullName evidence="2">Uncharacterized protein</fullName>
    </submittedName>
</protein>
<evidence type="ECO:0000313" key="2">
    <source>
        <dbReference type="EMBL" id="JAE37986.1"/>
    </source>
</evidence>
<keyword evidence="1" id="KW-0812">Transmembrane</keyword>
<sequence>MLYWDFGCWKKSILIAETRRLCCSNGIWGSFDIFLVFYVVYG</sequence>
<evidence type="ECO:0000256" key="1">
    <source>
        <dbReference type="SAM" id="Phobius"/>
    </source>
</evidence>
<reference evidence="2" key="2">
    <citation type="journal article" date="2015" name="Data Brief">
        <title>Shoot transcriptome of the giant reed, Arundo donax.</title>
        <authorList>
            <person name="Barrero R.A."/>
            <person name="Guerrero F.D."/>
            <person name="Moolhuijzen P."/>
            <person name="Goolsby J.A."/>
            <person name="Tidwell J."/>
            <person name="Bellgard S.E."/>
            <person name="Bellgard M.I."/>
        </authorList>
    </citation>
    <scope>NUCLEOTIDE SEQUENCE</scope>
    <source>
        <tissue evidence="2">Shoot tissue taken approximately 20 cm above the soil surface</tissue>
    </source>
</reference>
<keyword evidence="1" id="KW-1133">Transmembrane helix</keyword>